<feature type="signal peptide" evidence="2">
    <location>
        <begin position="1"/>
        <end position="22"/>
    </location>
</feature>
<name>A0A7G9SU60_9GAMM</name>
<evidence type="ECO:0000256" key="2">
    <source>
        <dbReference type="SAM" id="SignalP"/>
    </source>
</evidence>
<feature type="region of interest" description="Disordered" evidence="1">
    <location>
        <begin position="596"/>
        <end position="675"/>
    </location>
</feature>
<keyword evidence="2" id="KW-0732">Signal</keyword>
<evidence type="ECO:0000313" key="4">
    <source>
        <dbReference type="Proteomes" id="UP000515804"/>
    </source>
</evidence>
<dbReference type="EMBL" id="CP060719">
    <property type="protein sequence ID" value="QNN71385.1"/>
    <property type="molecule type" value="Genomic_DNA"/>
</dbReference>
<reference evidence="3 4" key="1">
    <citation type="submission" date="2020-08" db="EMBL/GenBank/DDBJ databases">
        <title>Genome sequence of Thermomonas carbonis KCTC 42013T.</title>
        <authorList>
            <person name="Hyun D.-W."/>
            <person name="Bae J.-W."/>
        </authorList>
    </citation>
    <scope>NUCLEOTIDE SEQUENCE [LARGE SCALE GENOMIC DNA]</scope>
    <source>
        <strain evidence="3 4">KCTC 42013</strain>
    </source>
</reference>
<evidence type="ECO:0000256" key="1">
    <source>
        <dbReference type="SAM" id="MobiDB-lite"/>
    </source>
</evidence>
<feature type="chain" id="PRO_5028859990" evidence="2">
    <location>
        <begin position="23"/>
        <end position="675"/>
    </location>
</feature>
<accession>A0A7G9SU60</accession>
<sequence>MKKNVLAAALVAGMGLAGAAVAYDYGTRQDGNAPLNGNEMTGTADQQAPEPVAYQNIYISSGYDYTMREQLIWDFNAPDNAINFTNGFTARMTLKDGAQFDSTYTPSVFNVDPATCVDPDGVGPLPAASATVRTTEDIYLDGTLACTWDVAFDAYYSIGPTGAATAEPNQTVSIRITPKQGITNPQNPSSGLLLRFDNAHLTSLDQFVGSPTIGNVVNGDFWFINPTNDAPFAGSLQSRPILTLVSAVTACTDISGADTDKYIDVADSWLSDDMPKSRFSWDGKLGSSISTGDNFSSDPFTGDYSRQWINLGDVTIGANDVAAGGFEFLGDDEFEVVLTGDTGGWLAFENDSPSLYSDDVWLFDGTCSSGTALMRGEANGSTVTFPVFDADDVGLTGEDGVNLTVCGFVDSDTVINDQNISVTTTFYRDDILGNPQVFPAVGGEACNLLPLRYNGSTMEIFTINPGSNMAQRSFIRLTNRSATDGWVSLEGIQDSGVRTTDPDQAGRSQVRIFIPAGQSVQVYADQLESGTFPGSLTATGAWGTAGAGNKWRAVVTAEFPGLVATSLISNESLRVLTNVTDSDTRGEQYMRDGIEGTLASLPGTRPSDIAQESTPDFRGNGESTGEPGGPNGGPGTGGTTDPCGNEGNGTGSDHGTSTDDRDESNEDPYCTQSIP</sequence>
<protein>
    <submittedName>
        <fullName evidence="3">Uncharacterized protein</fullName>
    </submittedName>
</protein>
<gene>
    <name evidence="3" type="ORF">H9L16_07535</name>
</gene>
<dbReference type="AlphaFoldDB" id="A0A7G9SU60"/>
<evidence type="ECO:0000313" key="3">
    <source>
        <dbReference type="EMBL" id="QNN71385.1"/>
    </source>
</evidence>
<feature type="compositionally biased region" description="Gly residues" evidence="1">
    <location>
        <begin position="626"/>
        <end position="638"/>
    </location>
</feature>
<dbReference type="KEGG" id="tcn:H9L16_07535"/>
<dbReference type="RefSeq" id="WP_187553898.1">
    <property type="nucleotide sequence ID" value="NZ_BMZL01000002.1"/>
</dbReference>
<keyword evidence="4" id="KW-1185">Reference proteome</keyword>
<organism evidence="3 4">
    <name type="scientific">Thermomonas carbonis</name>
    <dbReference type="NCBI Taxonomy" id="1463158"/>
    <lineage>
        <taxon>Bacteria</taxon>
        <taxon>Pseudomonadati</taxon>
        <taxon>Pseudomonadota</taxon>
        <taxon>Gammaproteobacteria</taxon>
        <taxon>Lysobacterales</taxon>
        <taxon>Lysobacteraceae</taxon>
        <taxon>Thermomonas</taxon>
    </lineage>
</organism>
<dbReference type="Proteomes" id="UP000515804">
    <property type="component" value="Chromosome"/>
</dbReference>
<proteinExistence type="predicted"/>